<keyword evidence="1" id="KW-0472">Membrane</keyword>
<feature type="transmembrane region" description="Helical" evidence="1">
    <location>
        <begin position="33"/>
        <end position="52"/>
    </location>
</feature>
<sequence length="96" mass="10848">MLWTGALLLTLLAATLFYLADREQRWLDRPLPMVARWLGVGLTVPAALLWVWSQGLGVGLMFWLWSQAAFLIVLALLAAHQHDSFQKGNRMSRGRS</sequence>
<dbReference type="EMBL" id="ARXV01000007">
    <property type="protein sequence ID" value="KGD64706.1"/>
    <property type="molecule type" value="Genomic_DNA"/>
</dbReference>
<keyword evidence="1" id="KW-1133">Transmembrane helix</keyword>
<proteinExistence type="predicted"/>
<dbReference type="PATRIC" id="fig|1177154.3.peg.2107"/>
<dbReference type="STRING" id="1177154.Y5S_02072"/>
<reference evidence="2 3" key="1">
    <citation type="submission" date="2012-09" db="EMBL/GenBank/DDBJ databases">
        <title>Genome Sequence of alkane-degrading Bacterium Alcanivorax sp. 19-m-6.</title>
        <authorList>
            <person name="Lai Q."/>
            <person name="Shao Z."/>
        </authorList>
    </citation>
    <scope>NUCLEOTIDE SEQUENCE [LARGE SCALE GENOMIC DNA]</scope>
    <source>
        <strain evidence="2 3">19-m-6</strain>
    </source>
</reference>
<protein>
    <recommendedName>
        <fullName evidence="4">DUF3325 domain-containing protein</fullName>
    </recommendedName>
</protein>
<keyword evidence="1" id="KW-0812">Transmembrane</keyword>
<dbReference type="OrthoDB" id="6080815at2"/>
<organism evidence="2 3">
    <name type="scientific">Alcanivorax nanhaiticus</name>
    <dbReference type="NCBI Taxonomy" id="1177154"/>
    <lineage>
        <taxon>Bacteria</taxon>
        <taxon>Pseudomonadati</taxon>
        <taxon>Pseudomonadota</taxon>
        <taxon>Gammaproteobacteria</taxon>
        <taxon>Oceanospirillales</taxon>
        <taxon>Alcanivoracaceae</taxon>
        <taxon>Alcanivorax</taxon>
    </lineage>
</organism>
<feature type="transmembrane region" description="Helical" evidence="1">
    <location>
        <begin position="6"/>
        <end position="21"/>
    </location>
</feature>
<dbReference type="RefSeq" id="WP_035232811.1">
    <property type="nucleotide sequence ID" value="NZ_ARXV01000007.1"/>
</dbReference>
<keyword evidence="3" id="KW-1185">Reference proteome</keyword>
<accession>A0A095SJ75</accession>
<name>A0A095SJ75_9GAMM</name>
<dbReference type="AlphaFoldDB" id="A0A095SJ75"/>
<evidence type="ECO:0000256" key="1">
    <source>
        <dbReference type="SAM" id="Phobius"/>
    </source>
</evidence>
<comment type="caution">
    <text evidence="2">The sequence shown here is derived from an EMBL/GenBank/DDBJ whole genome shotgun (WGS) entry which is preliminary data.</text>
</comment>
<evidence type="ECO:0000313" key="3">
    <source>
        <dbReference type="Proteomes" id="UP000029444"/>
    </source>
</evidence>
<gene>
    <name evidence="2" type="ORF">Y5S_02072</name>
</gene>
<evidence type="ECO:0000313" key="2">
    <source>
        <dbReference type="EMBL" id="KGD64706.1"/>
    </source>
</evidence>
<dbReference type="Proteomes" id="UP000029444">
    <property type="component" value="Unassembled WGS sequence"/>
</dbReference>
<feature type="transmembrane region" description="Helical" evidence="1">
    <location>
        <begin position="58"/>
        <end position="79"/>
    </location>
</feature>
<evidence type="ECO:0008006" key="4">
    <source>
        <dbReference type="Google" id="ProtNLM"/>
    </source>
</evidence>